<dbReference type="PRINTS" id="PR00039">
    <property type="entry name" value="HTHLYSR"/>
</dbReference>
<dbReference type="EMBL" id="WLZX01000001">
    <property type="protein sequence ID" value="MTD26314.1"/>
    <property type="molecule type" value="Genomic_DNA"/>
</dbReference>
<dbReference type="Pfam" id="PF00126">
    <property type="entry name" value="HTH_1"/>
    <property type="match status" value="1"/>
</dbReference>
<dbReference type="GO" id="GO:0000976">
    <property type="term" value="F:transcription cis-regulatory region binding"/>
    <property type="evidence" value="ECO:0007669"/>
    <property type="project" value="TreeGrafter"/>
</dbReference>
<dbReference type="InterPro" id="IPR036388">
    <property type="entry name" value="WH-like_DNA-bd_sf"/>
</dbReference>
<comment type="similarity">
    <text evidence="1">Belongs to the LysR transcriptional regulatory family.</text>
</comment>
<dbReference type="Proteomes" id="UP000480164">
    <property type="component" value="Unassembled WGS sequence"/>
</dbReference>
<gene>
    <name evidence="6" type="ORF">GK011_05050</name>
    <name evidence="7" type="ORF">GN242_08030</name>
</gene>
<dbReference type="PANTHER" id="PTHR30126:SF39">
    <property type="entry name" value="HTH-TYPE TRANSCRIPTIONAL REGULATOR CYSL"/>
    <property type="match status" value="1"/>
</dbReference>
<keyword evidence="2" id="KW-0805">Transcription regulation</keyword>
<evidence type="ECO:0000256" key="2">
    <source>
        <dbReference type="ARBA" id="ARBA00023015"/>
    </source>
</evidence>
<dbReference type="PROSITE" id="PS50931">
    <property type="entry name" value="HTH_LYSR"/>
    <property type="match status" value="1"/>
</dbReference>
<accession>A0A6I6ERQ3</accession>
<dbReference type="KEGG" id="erwi:GN242_08030"/>
<protein>
    <submittedName>
        <fullName evidence="7">LysR family transcriptional regulator</fullName>
    </submittedName>
</protein>
<dbReference type="InterPro" id="IPR036390">
    <property type="entry name" value="WH_DNA-bd_sf"/>
</dbReference>
<accession>A0A6L6GLI9</accession>
<evidence type="ECO:0000313" key="7">
    <source>
        <dbReference type="EMBL" id="QGU87162.1"/>
    </source>
</evidence>
<reference evidence="6 9" key="1">
    <citation type="submission" date="2019-11" db="EMBL/GenBank/DDBJ databases">
        <title>Erwinia sp. nov., isolated from feces of birds in Tibet plateau of China.</title>
        <authorList>
            <person name="Ge Y."/>
        </authorList>
    </citation>
    <scope>NUCLEOTIDE SEQUENCE [LARGE SCALE GENOMIC DNA]</scope>
    <source>
        <strain evidence="6 9">J316</strain>
    </source>
</reference>
<dbReference type="EMBL" id="CP046509">
    <property type="protein sequence ID" value="QGU87162.1"/>
    <property type="molecule type" value="Genomic_DNA"/>
</dbReference>
<dbReference type="Proteomes" id="UP000424752">
    <property type="component" value="Chromosome"/>
</dbReference>
<sequence length="301" mass="34068">MNLKQLYYFRRLAEKEHYTAAAASLFITQPSLSHAISELEKELGVMLFAKQGRNIRITEEGKQFLPYVEKAIAELENGCAALQKFNSNARETVNLAFIYTMGERVVPQLIERFGQQPGQPPADFSFFQGTTSAIVQELKADSFDLAICSHLSHENEIEFTPIISQELVLVTSRHHPLAQRNTMSIDLSEAMAWPFVFFSEKSGLRPFIDRIFSQKNLVPKIACYVEEDTAMVGLVSINYGIAIMPRITTLDYSDVKVMSITDPGETRYIYLAARKGRQLSPVANAFKQFIIQHCQSELELK</sequence>
<keyword evidence="3" id="KW-0238">DNA-binding</keyword>
<proteinExistence type="inferred from homology"/>
<keyword evidence="9" id="KW-1185">Reference proteome</keyword>
<organism evidence="7 8">
    <name type="scientific">Erwinia sorbitola</name>
    <dbReference type="NCBI Taxonomy" id="2681984"/>
    <lineage>
        <taxon>Bacteria</taxon>
        <taxon>Pseudomonadati</taxon>
        <taxon>Pseudomonadota</taxon>
        <taxon>Gammaproteobacteria</taxon>
        <taxon>Enterobacterales</taxon>
        <taxon>Erwiniaceae</taxon>
        <taxon>Erwinia</taxon>
    </lineage>
</organism>
<dbReference type="Gene3D" id="3.40.190.290">
    <property type="match status" value="1"/>
</dbReference>
<evidence type="ECO:0000259" key="5">
    <source>
        <dbReference type="PROSITE" id="PS50931"/>
    </source>
</evidence>
<dbReference type="GO" id="GO:0003700">
    <property type="term" value="F:DNA-binding transcription factor activity"/>
    <property type="evidence" value="ECO:0007669"/>
    <property type="project" value="InterPro"/>
</dbReference>
<evidence type="ECO:0000313" key="9">
    <source>
        <dbReference type="Proteomes" id="UP000480164"/>
    </source>
</evidence>
<dbReference type="PANTHER" id="PTHR30126">
    <property type="entry name" value="HTH-TYPE TRANSCRIPTIONAL REGULATOR"/>
    <property type="match status" value="1"/>
</dbReference>
<evidence type="ECO:0000256" key="4">
    <source>
        <dbReference type="ARBA" id="ARBA00023163"/>
    </source>
</evidence>
<dbReference type="InterPro" id="IPR000847">
    <property type="entry name" value="LysR_HTH_N"/>
</dbReference>
<dbReference type="AlphaFoldDB" id="A0A6I6ERQ3"/>
<dbReference type="SUPFAM" id="SSF53850">
    <property type="entry name" value="Periplasmic binding protein-like II"/>
    <property type="match status" value="1"/>
</dbReference>
<dbReference type="Gene3D" id="1.10.10.10">
    <property type="entry name" value="Winged helix-like DNA-binding domain superfamily/Winged helix DNA-binding domain"/>
    <property type="match status" value="1"/>
</dbReference>
<keyword evidence="4" id="KW-0804">Transcription</keyword>
<evidence type="ECO:0000313" key="6">
    <source>
        <dbReference type="EMBL" id="MTD26314.1"/>
    </source>
</evidence>
<dbReference type="Pfam" id="PF03466">
    <property type="entry name" value="LysR_substrate"/>
    <property type="match status" value="1"/>
</dbReference>
<evidence type="ECO:0000256" key="1">
    <source>
        <dbReference type="ARBA" id="ARBA00009437"/>
    </source>
</evidence>
<dbReference type="RefSeq" id="WP_154751570.1">
    <property type="nucleotide sequence ID" value="NZ_CP046509.1"/>
</dbReference>
<reference evidence="7 8" key="2">
    <citation type="submission" date="2019-12" db="EMBL/GenBank/DDBJ databases">
        <title>Erwinia sp. nov., isolated from droppings of birds in the Qinghai-Tiebt plateau of China.</title>
        <authorList>
            <person name="Ge Y."/>
        </authorList>
    </citation>
    <scope>NUCLEOTIDE SEQUENCE [LARGE SCALE GENOMIC DNA]</scope>
    <source>
        <strain evidence="7 8">J780</strain>
    </source>
</reference>
<name>A0A6I6ERQ3_9GAMM</name>
<dbReference type="SUPFAM" id="SSF46785">
    <property type="entry name" value="Winged helix' DNA-binding domain"/>
    <property type="match status" value="1"/>
</dbReference>
<dbReference type="CDD" id="cd08434">
    <property type="entry name" value="PBP2_GltC_like"/>
    <property type="match status" value="1"/>
</dbReference>
<evidence type="ECO:0000256" key="3">
    <source>
        <dbReference type="ARBA" id="ARBA00023125"/>
    </source>
</evidence>
<dbReference type="InterPro" id="IPR005119">
    <property type="entry name" value="LysR_subst-bd"/>
</dbReference>
<evidence type="ECO:0000313" key="8">
    <source>
        <dbReference type="Proteomes" id="UP000424752"/>
    </source>
</evidence>
<dbReference type="FunFam" id="1.10.10.10:FF:000001">
    <property type="entry name" value="LysR family transcriptional regulator"/>
    <property type="match status" value="1"/>
</dbReference>
<feature type="domain" description="HTH lysR-type" evidence="5">
    <location>
        <begin position="1"/>
        <end position="58"/>
    </location>
</feature>